<dbReference type="AlphaFoldDB" id="A0AAU7DF72"/>
<keyword evidence="2 3" id="KW-0479">Metal-binding</keyword>
<dbReference type="InterPro" id="IPR007837">
    <property type="entry name" value="DinB"/>
</dbReference>
<reference evidence="4" key="1">
    <citation type="submission" date="2023-03" db="EMBL/GenBank/DDBJ databases">
        <title>Edaphobacter sp.</title>
        <authorList>
            <person name="Huber K.J."/>
            <person name="Papendorf J."/>
            <person name="Pilke C."/>
            <person name="Bunk B."/>
            <person name="Sproeer C."/>
            <person name="Pester M."/>
        </authorList>
    </citation>
    <scope>NUCLEOTIDE SEQUENCE</scope>
    <source>
        <strain evidence="4">DSM 110680</strain>
    </source>
</reference>
<dbReference type="InterPro" id="IPR034660">
    <property type="entry name" value="DinB/YfiT-like"/>
</dbReference>
<name>A0AAU7DF72_9BACT</name>
<dbReference type="RefSeq" id="WP_348261262.1">
    <property type="nucleotide sequence ID" value="NZ_CP121196.1"/>
</dbReference>
<dbReference type="EMBL" id="CP121196">
    <property type="protein sequence ID" value="XBH16031.1"/>
    <property type="molecule type" value="Genomic_DNA"/>
</dbReference>
<evidence type="ECO:0000256" key="1">
    <source>
        <dbReference type="ARBA" id="ARBA00008635"/>
    </source>
</evidence>
<proteinExistence type="inferred from homology"/>
<evidence type="ECO:0000256" key="2">
    <source>
        <dbReference type="ARBA" id="ARBA00022723"/>
    </source>
</evidence>
<feature type="binding site" evidence="3">
    <location>
        <position position="139"/>
    </location>
    <ligand>
        <name>a divalent metal cation</name>
        <dbReference type="ChEBI" id="CHEBI:60240"/>
    </ligand>
</feature>
<gene>
    <name evidence="4" type="ORF">P8935_15815</name>
</gene>
<dbReference type="GO" id="GO:0046872">
    <property type="term" value="F:metal ion binding"/>
    <property type="evidence" value="ECO:0007669"/>
    <property type="project" value="UniProtKB-KW"/>
</dbReference>
<dbReference type="Gene3D" id="1.20.120.450">
    <property type="entry name" value="dinb family like domain"/>
    <property type="match status" value="1"/>
</dbReference>
<feature type="binding site" evidence="3">
    <location>
        <position position="48"/>
    </location>
    <ligand>
        <name>a divalent metal cation</name>
        <dbReference type="ChEBI" id="CHEBI:60240"/>
    </ligand>
</feature>
<dbReference type="SUPFAM" id="SSF109854">
    <property type="entry name" value="DinB/YfiT-like putative metalloenzymes"/>
    <property type="match status" value="1"/>
</dbReference>
<sequence>MDFQKELIGEYDRETASTRKILEAIPVDADFAWKPHVKSMALGRLAAHTSDTAADWATHTLTRDRLDWTPDMSPKDPANKKDLLARFDKQVGEAKHALAAMTPEKWDSNWKFVAGDQTWIDDTKYNVWRTWVINHLVHHRAQLSVYLRLLDQKVPGMYGPSADEM</sequence>
<dbReference type="Pfam" id="PF05163">
    <property type="entry name" value="DinB"/>
    <property type="match status" value="1"/>
</dbReference>
<evidence type="ECO:0000256" key="3">
    <source>
        <dbReference type="PIRSR" id="PIRSR607837-1"/>
    </source>
</evidence>
<organism evidence="4">
    <name type="scientific">Telmatobacter sp. DSM 110680</name>
    <dbReference type="NCBI Taxonomy" id="3036704"/>
    <lineage>
        <taxon>Bacteria</taxon>
        <taxon>Pseudomonadati</taxon>
        <taxon>Acidobacteriota</taxon>
        <taxon>Terriglobia</taxon>
        <taxon>Terriglobales</taxon>
        <taxon>Acidobacteriaceae</taxon>
        <taxon>Telmatobacter</taxon>
    </lineage>
</organism>
<accession>A0AAU7DF72</accession>
<evidence type="ECO:0000313" key="4">
    <source>
        <dbReference type="EMBL" id="XBH16031.1"/>
    </source>
</evidence>
<protein>
    <submittedName>
        <fullName evidence="4">DinB family protein</fullName>
    </submittedName>
</protein>
<feature type="binding site" evidence="3">
    <location>
        <position position="135"/>
    </location>
    <ligand>
        <name>a divalent metal cation</name>
        <dbReference type="ChEBI" id="CHEBI:60240"/>
    </ligand>
</feature>
<comment type="similarity">
    <text evidence="1">Belongs to the DinB family.</text>
</comment>